<dbReference type="InterPro" id="IPR029062">
    <property type="entry name" value="Class_I_gatase-like"/>
</dbReference>
<proteinExistence type="predicted"/>
<evidence type="ECO:0000259" key="2">
    <source>
        <dbReference type="Pfam" id="PF01965"/>
    </source>
</evidence>
<dbReference type="Gene3D" id="3.40.50.880">
    <property type="match status" value="1"/>
</dbReference>
<dbReference type="PANTHER" id="PTHR43130">
    <property type="entry name" value="ARAC-FAMILY TRANSCRIPTIONAL REGULATOR"/>
    <property type="match status" value="1"/>
</dbReference>
<gene>
    <name evidence="3" type="ORF">SAMN04488009_2040</name>
</gene>
<evidence type="ECO:0000313" key="4">
    <source>
        <dbReference type="Proteomes" id="UP000198337"/>
    </source>
</evidence>
<feature type="chain" id="PRO_5047035772" evidence="1">
    <location>
        <begin position="29"/>
        <end position="235"/>
    </location>
</feature>
<dbReference type="RefSeq" id="WP_218822493.1">
    <property type="nucleotide sequence ID" value="NZ_FZNV01000002.1"/>
</dbReference>
<organism evidence="3 4">
    <name type="scientific">Maribacter sedimenticola</name>
    <dbReference type="NCBI Taxonomy" id="228956"/>
    <lineage>
        <taxon>Bacteria</taxon>
        <taxon>Pseudomonadati</taxon>
        <taxon>Bacteroidota</taxon>
        <taxon>Flavobacteriia</taxon>
        <taxon>Flavobacteriales</taxon>
        <taxon>Flavobacteriaceae</taxon>
        <taxon>Maribacter</taxon>
    </lineage>
</organism>
<accession>A0ABY1SGX6</accession>
<dbReference type="SUPFAM" id="SSF52317">
    <property type="entry name" value="Class I glutamine amidotransferase-like"/>
    <property type="match status" value="1"/>
</dbReference>
<keyword evidence="1" id="KW-0732">Signal</keyword>
<evidence type="ECO:0000313" key="3">
    <source>
        <dbReference type="EMBL" id="SNR47579.1"/>
    </source>
</evidence>
<dbReference type="PANTHER" id="PTHR43130:SF15">
    <property type="entry name" value="THIJ_PFPI FAMILY PROTEIN (AFU_ORTHOLOGUE AFUA_5G14240)"/>
    <property type="match status" value="1"/>
</dbReference>
<protein>
    <submittedName>
        <fullName evidence="3">DJ-1/PfpI family protein</fullName>
    </submittedName>
</protein>
<keyword evidence="4" id="KW-1185">Reference proteome</keyword>
<reference evidence="3 4" key="1">
    <citation type="submission" date="2017-06" db="EMBL/GenBank/DDBJ databases">
        <authorList>
            <person name="Varghese N."/>
            <person name="Submissions S."/>
        </authorList>
    </citation>
    <scope>NUCLEOTIDE SEQUENCE [LARGE SCALE GENOMIC DNA]</scope>
    <source>
        <strain evidence="3 4">DSM 19840</strain>
    </source>
</reference>
<dbReference type="Proteomes" id="UP000198337">
    <property type="component" value="Unassembled WGS sequence"/>
</dbReference>
<dbReference type="Pfam" id="PF01965">
    <property type="entry name" value="DJ-1_PfpI"/>
    <property type="match status" value="1"/>
</dbReference>
<name>A0ABY1SGX6_9FLAO</name>
<dbReference type="EMBL" id="FZNV01000002">
    <property type="protein sequence ID" value="SNR47579.1"/>
    <property type="molecule type" value="Genomic_DNA"/>
</dbReference>
<dbReference type="InterPro" id="IPR002818">
    <property type="entry name" value="DJ-1/PfpI"/>
</dbReference>
<dbReference type="InterPro" id="IPR052158">
    <property type="entry name" value="INH-QAR"/>
</dbReference>
<feature type="signal peptide" evidence="1">
    <location>
        <begin position="1"/>
        <end position="28"/>
    </location>
</feature>
<comment type="caution">
    <text evidence="3">The sequence shown here is derived from an EMBL/GenBank/DDBJ whole genome shotgun (WGS) entry which is preliminary data.</text>
</comment>
<sequence length="235" mass="26400">MIPIPTFKNFAPKVIAAILLLMSCSAFAQNQATDTMEKKEIAFLLFDNYETLDVFGPAEIFGRLTDHYILRFYSLEGGVVTNRHRVPIMTEKLSTITKKPFAFLIPGGLGTRIEVKNEVLINKIKDVSLSSDYVLTVCTGSALLAKSGLLDDRKATSNKRAFSWVMTNGQEVEWDKKARWKVDGNYYTSSGVSAGMDMALGFLADRHGIDFARNVAWEIEYNWIEDKDNDTFTAE</sequence>
<evidence type="ECO:0000256" key="1">
    <source>
        <dbReference type="SAM" id="SignalP"/>
    </source>
</evidence>
<feature type="domain" description="DJ-1/PfpI" evidence="2">
    <location>
        <begin position="39"/>
        <end position="203"/>
    </location>
</feature>
<dbReference type="CDD" id="cd03139">
    <property type="entry name" value="GATase1_PfpI_2"/>
    <property type="match status" value="1"/>
</dbReference>